<dbReference type="SUPFAM" id="SSF52402">
    <property type="entry name" value="Adenine nucleotide alpha hydrolases-like"/>
    <property type="match status" value="1"/>
</dbReference>
<dbReference type="PANTHER" id="PTHR21294">
    <property type="entry name" value="ELECTRON TRANSFER FLAVOPROTEIN BETA-SUBUNIT"/>
    <property type="match status" value="1"/>
</dbReference>
<dbReference type="PANTHER" id="PTHR21294:SF20">
    <property type="entry name" value="ELECTRON TRANSFER FLAVOPROTEIN, SUBUNIT BETA (ETFB)"/>
    <property type="match status" value="1"/>
</dbReference>
<accession>A0A0P9CP94</accession>
<dbReference type="Pfam" id="PF01012">
    <property type="entry name" value="ETF"/>
    <property type="match status" value="1"/>
</dbReference>
<dbReference type="InterPro" id="IPR033948">
    <property type="entry name" value="ETF_beta_N"/>
</dbReference>
<name>A0A0P9CP94_9ARCH</name>
<dbReference type="InterPro" id="IPR014730">
    <property type="entry name" value="ETF_a/b_N"/>
</dbReference>
<dbReference type="InterPro" id="IPR014729">
    <property type="entry name" value="Rossmann-like_a/b/a_fold"/>
</dbReference>
<dbReference type="GO" id="GO:0009055">
    <property type="term" value="F:electron transfer activity"/>
    <property type="evidence" value="ECO:0007669"/>
    <property type="project" value="InterPro"/>
</dbReference>
<organism evidence="2 3">
    <name type="scientific">Acidiplasma aeolicum</name>
    <dbReference type="NCBI Taxonomy" id="507754"/>
    <lineage>
        <taxon>Archaea</taxon>
        <taxon>Methanobacteriati</taxon>
        <taxon>Thermoplasmatota</taxon>
        <taxon>Thermoplasmata</taxon>
        <taxon>Thermoplasmatales</taxon>
        <taxon>Ferroplasmaceae</taxon>
        <taxon>Acidiplasma</taxon>
    </lineage>
</organism>
<dbReference type="Gene3D" id="3.40.50.620">
    <property type="entry name" value="HUPs"/>
    <property type="match status" value="1"/>
</dbReference>
<dbReference type="CDD" id="cd01714">
    <property type="entry name" value="ETF_beta"/>
    <property type="match status" value="1"/>
</dbReference>
<dbReference type="RefSeq" id="WP_054963853.1">
    <property type="nucleotide sequence ID" value="NZ_LJCQ01000060.1"/>
</dbReference>
<sequence>MNIAVLIKQTIDMDQLKTNENGEPILDNLPLKLDVLSKNAIEAAVQLKEKYGGEITGISFGTDKTTSAIKEAYAMGVDTGVILKGYKKSNPHVTANVIYEYIKDKNFDIIILGNQSSDSYSGILAPVLSEKMKIPLLSNAIGIEIEDKNVKATLELEEYNVIQNQAMPVVISVAQEINNPRLPNVMQIMKAGKKEIKIIDANPNYSDSPNVISNTAPKSERKRIIFENTDDGVAEISMLLRGASR</sequence>
<comment type="caution">
    <text evidence="2">The sequence shown here is derived from an EMBL/GenBank/DDBJ whole genome shotgun (WGS) entry which is preliminary data.</text>
</comment>
<feature type="domain" description="Electron transfer flavoprotein alpha/beta-subunit N-terminal" evidence="1">
    <location>
        <begin position="21"/>
        <end position="208"/>
    </location>
</feature>
<dbReference type="SMART" id="SM00893">
    <property type="entry name" value="ETF"/>
    <property type="match status" value="1"/>
</dbReference>
<gene>
    <name evidence="2" type="ORF">SE19_00975</name>
</gene>
<dbReference type="EMBL" id="LJCQ01000060">
    <property type="protein sequence ID" value="KPV47458.1"/>
    <property type="molecule type" value="Genomic_DNA"/>
</dbReference>
<dbReference type="PIRSF" id="PIRSF000090">
    <property type="entry name" value="Beta-ETF"/>
    <property type="match status" value="1"/>
</dbReference>
<evidence type="ECO:0000313" key="3">
    <source>
        <dbReference type="Proteomes" id="UP000050515"/>
    </source>
</evidence>
<protein>
    <submittedName>
        <fullName evidence="2">Electron transfer flavoprotein subunit beta</fullName>
    </submittedName>
</protein>
<dbReference type="Proteomes" id="UP000050515">
    <property type="component" value="Unassembled WGS sequence"/>
</dbReference>
<dbReference type="InterPro" id="IPR012255">
    <property type="entry name" value="ETF_b"/>
</dbReference>
<reference evidence="2 3" key="1">
    <citation type="submission" date="2015-09" db="EMBL/GenBank/DDBJ databases">
        <title>Draft genome sequence of Acidiplasma aeolicum DSM 18409.</title>
        <authorList>
            <person name="Hemp J."/>
        </authorList>
    </citation>
    <scope>NUCLEOTIDE SEQUENCE [LARGE SCALE GENOMIC DNA]</scope>
    <source>
        <strain evidence="2 3">V</strain>
    </source>
</reference>
<dbReference type="AlphaFoldDB" id="A0A0P9CP94"/>
<dbReference type="PATRIC" id="fig|507754.4.peg.737"/>
<proteinExistence type="predicted"/>
<evidence type="ECO:0000259" key="1">
    <source>
        <dbReference type="SMART" id="SM00893"/>
    </source>
</evidence>
<evidence type="ECO:0000313" key="2">
    <source>
        <dbReference type="EMBL" id="KPV47458.1"/>
    </source>
</evidence>